<evidence type="ECO:0000256" key="1">
    <source>
        <dbReference type="SAM" id="MobiDB-lite"/>
    </source>
</evidence>
<feature type="compositionally biased region" description="Basic and acidic residues" evidence="1">
    <location>
        <begin position="78"/>
        <end position="94"/>
    </location>
</feature>
<protein>
    <submittedName>
        <fullName evidence="2">Uncharacterized protein</fullName>
    </submittedName>
</protein>
<dbReference type="Proteomes" id="UP000324222">
    <property type="component" value="Unassembled WGS sequence"/>
</dbReference>
<accession>A0A5B7IQV9</accession>
<name>A0A5B7IQV9_PORTR</name>
<proteinExistence type="predicted"/>
<gene>
    <name evidence="2" type="ORF">E2C01_081858</name>
</gene>
<dbReference type="AlphaFoldDB" id="A0A5B7IQV9"/>
<organism evidence="2 3">
    <name type="scientific">Portunus trituberculatus</name>
    <name type="common">Swimming crab</name>
    <name type="synonym">Neptunus trituberculatus</name>
    <dbReference type="NCBI Taxonomy" id="210409"/>
    <lineage>
        <taxon>Eukaryota</taxon>
        <taxon>Metazoa</taxon>
        <taxon>Ecdysozoa</taxon>
        <taxon>Arthropoda</taxon>
        <taxon>Crustacea</taxon>
        <taxon>Multicrustacea</taxon>
        <taxon>Malacostraca</taxon>
        <taxon>Eumalacostraca</taxon>
        <taxon>Eucarida</taxon>
        <taxon>Decapoda</taxon>
        <taxon>Pleocyemata</taxon>
        <taxon>Brachyura</taxon>
        <taxon>Eubrachyura</taxon>
        <taxon>Portunoidea</taxon>
        <taxon>Portunidae</taxon>
        <taxon>Portuninae</taxon>
        <taxon>Portunus</taxon>
    </lineage>
</organism>
<keyword evidence="3" id="KW-1185">Reference proteome</keyword>
<dbReference type="EMBL" id="VSRR010073256">
    <property type="protein sequence ID" value="MPC87010.1"/>
    <property type="molecule type" value="Genomic_DNA"/>
</dbReference>
<comment type="caution">
    <text evidence="2">The sequence shown here is derived from an EMBL/GenBank/DDBJ whole genome shotgun (WGS) entry which is preliminary data.</text>
</comment>
<feature type="region of interest" description="Disordered" evidence="1">
    <location>
        <begin position="62"/>
        <end position="94"/>
    </location>
</feature>
<evidence type="ECO:0000313" key="3">
    <source>
        <dbReference type="Proteomes" id="UP000324222"/>
    </source>
</evidence>
<sequence length="131" mass="15178">MRTKQRVFQSLSVKAKREHKLTISDGNNSEDYRGYRPHTDTDGCLTVEIGIDAVRRWCRQAGTRREDRGSETGWTREMGARRQGERDAKAGRSRERRAGYMELDEMRRVCKVARNVMDDVADAVDVKDRTQ</sequence>
<evidence type="ECO:0000313" key="2">
    <source>
        <dbReference type="EMBL" id="MPC87010.1"/>
    </source>
</evidence>
<reference evidence="2 3" key="1">
    <citation type="submission" date="2019-05" db="EMBL/GenBank/DDBJ databases">
        <title>Another draft genome of Portunus trituberculatus and its Hox gene families provides insights of decapod evolution.</title>
        <authorList>
            <person name="Jeong J.-H."/>
            <person name="Song I."/>
            <person name="Kim S."/>
            <person name="Choi T."/>
            <person name="Kim D."/>
            <person name="Ryu S."/>
            <person name="Kim W."/>
        </authorList>
    </citation>
    <scope>NUCLEOTIDE SEQUENCE [LARGE SCALE GENOMIC DNA]</scope>
    <source>
        <tissue evidence="2">Muscle</tissue>
    </source>
</reference>